<dbReference type="Proteomes" id="UP001174909">
    <property type="component" value="Unassembled WGS sequence"/>
</dbReference>
<accession>A0AA35S9G3</accession>
<reference evidence="3" key="1">
    <citation type="submission" date="2023-03" db="EMBL/GenBank/DDBJ databases">
        <authorList>
            <person name="Steffen K."/>
            <person name="Cardenas P."/>
        </authorList>
    </citation>
    <scope>NUCLEOTIDE SEQUENCE</scope>
</reference>
<proteinExistence type="predicted"/>
<evidence type="ECO:0000313" key="4">
    <source>
        <dbReference type="Proteomes" id="UP001174909"/>
    </source>
</evidence>
<comment type="caution">
    <text evidence="3">The sequence shown here is derived from an EMBL/GenBank/DDBJ whole genome shotgun (WGS) entry which is preliminary data.</text>
</comment>
<organism evidence="3 4">
    <name type="scientific">Geodia barretti</name>
    <name type="common">Barrett's horny sponge</name>
    <dbReference type="NCBI Taxonomy" id="519541"/>
    <lineage>
        <taxon>Eukaryota</taxon>
        <taxon>Metazoa</taxon>
        <taxon>Porifera</taxon>
        <taxon>Demospongiae</taxon>
        <taxon>Heteroscleromorpha</taxon>
        <taxon>Tetractinellida</taxon>
        <taxon>Astrophorina</taxon>
        <taxon>Geodiidae</taxon>
        <taxon>Geodia</taxon>
    </lineage>
</organism>
<gene>
    <name evidence="3" type="ORF">GBAR_LOCUS14939</name>
</gene>
<evidence type="ECO:0000313" key="3">
    <source>
        <dbReference type="EMBL" id="CAI8025918.1"/>
    </source>
</evidence>
<dbReference type="EMBL" id="CASHTH010002191">
    <property type="protein sequence ID" value="CAI8025918.1"/>
    <property type="molecule type" value="Genomic_DNA"/>
</dbReference>
<feature type="domain" description="Bacteriophage T5 Orf172 DNA-binding" evidence="2">
    <location>
        <begin position="34"/>
        <end position="115"/>
    </location>
</feature>
<feature type="region of interest" description="Disordered" evidence="1">
    <location>
        <begin position="1"/>
        <end position="31"/>
    </location>
</feature>
<keyword evidence="4" id="KW-1185">Reference proteome</keyword>
<evidence type="ECO:0000259" key="2">
    <source>
        <dbReference type="Pfam" id="PF10544"/>
    </source>
</evidence>
<sequence>MAEESKTPEETPPLQKSPEPNDDTDAPASRPGEVYLIAQSGSNFFKVGRSVDPDKRLSDLQTGQPQKLIMKERKTVGNMVEVEQRLLAKMRDKFVPMPGGTEWFEGDIAKAQEIFLSLVDNIKA</sequence>
<dbReference type="AlphaFoldDB" id="A0AA35S9G3"/>
<name>A0AA35S9G3_GEOBA</name>
<protein>
    <recommendedName>
        <fullName evidence="2">Bacteriophage T5 Orf172 DNA-binding domain-containing protein</fullName>
    </recommendedName>
</protein>
<dbReference type="Pfam" id="PF10544">
    <property type="entry name" value="T5orf172"/>
    <property type="match status" value="1"/>
</dbReference>
<dbReference type="InterPro" id="IPR018306">
    <property type="entry name" value="Phage_T5_Orf172_DNA-bd"/>
</dbReference>
<evidence type="ECO:0000256" key="1">
    <source>
        <dbReference type="SAM" id="MobiDB-lite"/>
    </source>
</evidence>